<feature type="compositionally biased region" description="Low complexity" evidence="1">
    <location>
        <begin position="43"/>
        <end position="53"/>
    </location>
</feature>
<accession>A0A843VLT5</accession>
<dbReference type="GO" id="GO:0009707">
    <property type="term" value="C:chloroplast outer membrane"/>
    <property type="evidence" value="ECO:0007669"/>
    <property type="project" value="TreeGrafter"/>
</dbReference>
<comment type="caution">
    <text evidence="2">The sequence shown here is derived from an EMBL/GenBank/DDBJ whole genome shotgun (WGS) entry which is preliminary data.</text>
</comment>
<feature type="compositionally biased region" description="Pro residues" evidence="1">
    <location>
        <begin position="15"/>
        <end position="42"/>
    </location>
</feature>
<evidence type="ECO:0008006" key="4">
    <source>
        <dbReference type="Google" id="ProtNLM"/>
    </source>
</evidence>
<evidence type="ECO:0000256" key="1">
    <source>
        <dbReference type="SAM" id="MobiDB-lite"/>
    </source>
</evidence>
<dbReference type="InterPro" id="IPR038951">
    <property type="entry name" value="OEP37-like"/>
</dbReference>
<sequence>MVDNAAAQPFAPASAHPPPSTLPPPPPAISLHPATPPPPSAAPAPGQAPGRPALSFPRPALRLTSEYDSESQVFLHRASCRLFDGLAKLKLSFLNNRNGEISSPLLRLNLGKRLSVDYDVEAQNALVKGSFDVGESLQFQASRDLKEQQGEVSMTTTIVEPSYKLALTTAVPVVGLPKATFQFPTGEVSIEEKEDEKAERVLTMNGILKGQALNGVYTAQYEDTNLKSTCSDKNLKLRYCYKDEEMSFIPEISLPYNAVSLMFKRRFSPSDKLSYCYHFHSNDWNAVYKRTVGEDLKFKAGYDSEVRVGWASLWVGDEEGKTKAAPMKMKVQFMLQVPQDCIENSVFMFRVKKRWDF</sequence>
<dbReference type="GO" id="GO:0006812">
    <property type="term" value="P:monoatomic cation transport"/>
    <property type="evidence" value="ECO:0007669"/>
    <property type="project" value="InterPro"/>
</dbReference>
<reference evidence="2" key="1">
    <citation type="submission" date="2017-07" db="EMBL/GenBank/DDBJ databases">
        <title>Taro Niue Genome Assembly and Annotation.</title>
        <authorList>
            <person name="Atibalentja N."/>
            <person name="Keating K."/>
            <person name="Fields C.J."/>
        </authorList>
    </citation>
    <scope>NUCLEOTIDE SEQUENCE</scope>
    <source>
        <strain evidence="2">Niue_2</strain>
        <tissue evidence="2">Leaf</tissue>
    </source>
</reference>
<proteinExistence type="predicted"/>
<dbReference type="Proteomes" id="UP000652761">
    <property type="component" value="Unassembled WGS sequence"/>
</dbReference>
<feature type="compositionally biased region" description="Low complexity" evidence="1">
    <location>
        <begin position="1"/>
        <end position="14"/>
    </location>
</feature>
<evidence type="ECO:0000313" key="2">
    <source>
        <dbReference type="EMBL" id="MQL95337.1"/>
    </source>
</evidence>
<gene>
    <name evidence="2" type="ORF">Taro_028002</name>
</gene>
<evidence type="ECO:0000313" key="3">
    <source>
        <dbReference type="Proteomes" id="UP000652761"/>
    </source>
</evidence>
<organism evidence="2 3">
    <name type="scientific">Colocasia esculenta</name>
    <name type="common">Wild taro</name>
    <name type="synonym">Arum esculentum</name>
    <dbReference type="NCBI Taxonomy" id="4460"/>
    <lineage>
        <taxon>Eukaryota</taxon>
        <taxon>Viridiplantae</taxon>
        <taxon>Streptophyta</taxon>
        <taxon>Embryophyta</taxon>
        <taxon>Tracheophyta</taxon>
        <taxon>Spermatophyta</taxon>
        <taxon>Magnoliopsida</taxon>
        <taxon>Liliopsida</taxon>
        <taxon>Araceae</taxon>
        <taxon>Aroideae</taxon>
        <taxon>Colocasieae</taxon>
        <taxon>Colocasia</taxon>
    </lineage>
</organism>
<dbReference type="PANTHER" id="PTHR35484:SF2">
    <property type="entry name" value="OUTER ENVELOPE PORE PROTEIN 37, CHLOROPLASTIC"/>
    <property type="match status" value="1"/>
</dbReference>
<keyword evidence="3" id="KW-1185">Reference proteome</keyword>
<name>A0A843VLT5_COLES</name>
<dbReference type="OrthoDB" id="2011802at2759"/>
<dbReference type="PANTHER" id="PTHR35484">
    <property type="entry name" value="OUTER ENVELOPE PORE PROTEIN 37, CHLOROPLASTIC"/>
    <property type="match status" value="1"/>
</dbReference>
<protein>
    <recommendedName>
        <fullName evidence="4">Outer envelope pore protein 37, chloroplastic</fullName>
    </recommendedName>
</protein>
<feature type="region of interest" description="Disordered" evidence="1">
    <location>
        <begin position="1"/>
        <end position="56"/>
    </location>
</feature>
<dbReference type="GO" id="GO:0005216">
    <property type="term" value="F:monoatomic ion channel activity"/>
    <property type="evidence" value="ECO:0007669"/>
    <property type="project" value="InterPro"/>
</dbReference>
<dbReference type="EMBL" id="NMUH01001783">
    <property type="protein sequence ID" value="MQL95337.1"/>
    <property type="molecule type" value="Genomic_DNA"/>
</dbReference>
<dbReference type="AlphaFoldDB" id="A0A843VLT5"/>